<accession>A0ABU2UHU9</accession>
<evidence type="ECO:0008006" key="3">
    <source>
        <dbReference type="Google" id="ProtNLM"/>
    </source>
</evidence>
<name>A0ABU2UHU9_9ACTN</name>
<keyword evidence="2" id="KW-1185">Reference proteome</keyword>
<gene>
    <name evidence="1" type="ORF">RM863_11670</name>
</gene>
<comment type="caution">
    <text evidence="1">The sequence shown here is derived from an EMBL/GenBank/DDBJ whole genome shotgun (WGS) entry which is preliminary data.</text>
</comment>
<protein>
    <recommendedName>
        <fullName evidence="3">HK97 gp10 family phage protein</fullName>
    </recommendedName>
</protein>
<evidence type="ECO:0000313" key="2">
    <source>
        <dbReference type="Proteomes" id="UP001180489"/>
    </source>
</evidence>
<dbReference type="RefSeq" id="WP_311634933.1">
    <property type="nucleotide sequence ID" value="NZ_JAVRFF010000011.1"/>
</dbReference>
<dbReference type="EMBL" id="JAVRFF010000011">
    <property type="protein sequence ID" value="MDT0472784.1"/>
    <property type="molecule type" value="Genomic_DNA"/>
</dbReference>
<evidence type="ECO:0000313" key="1">
    <source>
        <dbReference type="EMBL" id="MDT0472784.1"/>
    </source>
</evidence>
<sequence length="154" mass="16693">MATEGLAGNVEGLSQFTRALARAGNVGARQEVKDANFRVADKLADSAKAKAAGLSRQQRSAATSLRATKTQNYAAVRLGSARKPYTMGAEFGSLRRTRTGAIARGFQPWRGNQFSGWAGGPGYFLHPTIREKGEQLIAEYRESINRIMAEAFPE</sequence>
<organism evidence="1 2">
    <name type="scientific">Streptomyces hintoniae</name>
    <dbReference type="NCBI Taxonomy" id="3075521"/>
    <lineage>
        <taxon>Bacteria</taxon>
        <taxon>Bacillati</taxon>
        <taxon>Actinomycetota</taxon>
        <taxon>Actinomycetes</taxon>
        <taxon>Kitasatosporales</taxon>
        <taxon>Streptomycetaceae</taxon>
        <taxon>Streptomyces</taxon>
    </lineage>
</organism>
<dbReference type="Proteomes" id="UP001180489">
    <property type="component" value="Unassembled WGS sequence"/>
</dbReference>
<proteinExistence type="predicted"/>
<reference evidence="1" key="1">
    <citation type="submission" date="2024-05" db="EMBL/GenBank/DDBJ databases">
        <title>30 novel species of actinomycetes from the DSMZ collection.</title>
        <authorList>
            <person name="Nouioui I."/>
        </authorList>
    </citation>
    <scope>NUCLEOTIDE SEQUENCE</scope>
    <source>
        <strain evidence="1">DSM 41014</strain>
    </source>
</reference>